<sequence>MDKLFANKWFVRFLSLAFAVMLYLIVNMDPTVNNAGVGPDGEDQTYTIEDVNITPEYNEEEYAVTNMTENADVTLSGSQTAIMLFRLSRSDSYELYLDMQNLGAGTHNVQVSHRDFPTDLEVTPSPEYATVTLEEREETTFPLETQILNEEQNEEFSFGNPTVSPEEVTVSGAGTVIEQIDRVVAQVDVSEADGDINGNFPIVALDAEGNELDVNTEPQEASVELSADAPSKEVPVNVERTGSLNTGAAISEVIASDEEVTIYGSEEAVQNTDSINAALDLNEVDESGTYELDVQLPEGIQRTNPEELSASVTVAGEEQATLENVPISIVNLPSGASTSWVAPSSGQMDVQIYGEAGALEGVSAEDITLEALWSGSGSSNEESYTLPVEASGPEGIQVSPARDDVEVSLQQEENDEETEEETEPESEAPDEEQNENTDDPEESGQNDGDGDSSGQDDDPTEDTDNGSGSDEQDTETDPQTDTGDTEEDGAGDTEETPAENEEEVPAEENNETDEEQQ</sequence>
<dbReference type="STRING" id="1122204.SAMN05421781_1863"/>
<keyword evidence="2" id="KW-1133">Transmembrane helix</keyword>
<proteinExistence type="predicted"/>
<dbReference type="Gene3D" id="2.170.120.30">
    <property type="match status" value="2"/>
</dbReference>
<protein>
    <submittedName>
        <fullName evidence="3">YbbR domain-containing protein</fullName>
    </submittedName>
</protein>
<dbReference type="OrthoDB" id="2960905at2"/>
<keyword evidence="2" id="KW-0812">Transmembrane</keyword>
<gene>
    <name evidence="3" type="ORF">SAMN05421781_1863</name>
</gene>
<dbReference type="Proteomes" id="UP000199488">
    <property type="component" value="Unassembled WGS sequence"/>
</dbReference>
<feature type="region of interest" description="Disordered" evidence="1">
    <location>
        <begin position="374"/>
        <end position="517"/>
    </location>
</feature>
<name>A0A1H2US02_9BACI</name>
<keyword evidence="4" id="KW-1185">Reference proteome</keyword>
<evidence type="ECO:0000256" key="1">
    <source>
        <dbReference type="SAM" id="MobiDB-lite"/>
    </source>
</evidence>
<dbReference type="Gene3D" id="2.170.120.40">
    <property type="entry name" value="YbbR-like domain"/>
    <property type="match status" value="2"/>
</dbReference>
<organism evidence="3 4">
    <name type="scientific">Marinococcus luteus</name>
    <dbReference type="NCBI Taxonomy" id="1122204"/>
    <lineage>
        <taxon>Bacteria</taxon>
        <taxon>Bacillati</taxon>
        <taxon>Bacillota</taxon>
        <taxon>Bacilli</taxon>
        <taxon>Bacillales</taxon>
        <taxon>Bacillaceae</taxon>
        <taxon>Marinococcus</taxon>
    </lineage>
</organism>
<evidence type="ECO:0000256" key="2">
    <source>
        <dbReference type="SAM" id="Phobius"/>
    </source>
</evidence>
<dbReference type="EMBL" id="FNNC01000003">
    <property type="protein sequence ID" value="SDW58891.1"/>
    <property type="molecule type" value="Genomic_DNA"/>
</dbReference>
<evidence type="ECO:0000313" key="4">
    <source>
        <dbReference type="Proteomes" id="UP000199488"/>
    </source>
</evidence>
<dbReference type="Pfam" id="PF07949">
    <property type="entry name" value="YbbR"/>
    <property type="match status" value="3"/>
</dbReference>
<dbReference type="AlphaFoldDB" id="A0A1H2US02"/>
<accession>A0A1H2US02</accession>
<keyword evidence="2" id="KW-0472">Membrane</keyword>
<dbReference type="RefSeq" id="WP_091614122.1">
    <property type="nucleotide sequence ID" value="NZ_FNNC01000003.1"/>
</dbReference>
<feature type="transmembrane region" description="Helical" evidence="2">
    <location>
        <begin position="9"/>
        <end position="26"/>
    </location>
</feature>
<evidence type="ECO:0000313" key="3">
    <source>
        <dbReference type="EMBL" id="SDW58891.1"/>
    </source>
</evidence>
<dbReference type="PANTHER" id="PTHR37804">
    <property type="entry name" value="CDAA REGULATORY PROTEIN CDAR"/>
    <property type="match status" value="1"/>
</dbReference>
<dbReference type="InterPro" id="IPR012505">
    <property type="entry name" value="YbbR"/>
</dbReference>
<reference evidence="3 4" key="1">
    <citation type="submission" date="2016-10" db="EMBL/GenBank/DDBJ databases">
        <authorList>
            <person name="de Groot N.N."/>
        </authorList>
    </citation>
    <scope>NUCLEOTIDE SEQUENCE [LARGE SCALE GENOMIC DNA]</scope>
    <source>
        <strain evidence="3 4">DSM 23126</strain>
    </source>
</reference>
<dbReference type="InterPro" id="IPR053154">
    <property type="entry name" value="c-di-AMP_regulator"/>
</dbReference>
<feature type="compositionally biased region" description="Acidic residues" evidence="1">
    <location>
        <begin position="412"/>
        <end position="517"/>
    </location>
</feature>
<dbReference type="PANTHER" id="PTHR37804:SF1">
    <property type="entry name" value="CDAA REGULATORY PROTEIN CDAR"/>
    <property type="match status" value="1"/>
</dbReference>